<dbReference type="Proteomes" id="UP000050525">
    <property type="component" value="Unassembled WGS sequence"/>
</dbReference>
<name>A0A151NPL1_ALLMI</name>
<gene>
    <name evidence="1" type="ORF">Y1Q_0023412</name>
</gene>
<organism evidence="1 2">
    <name type="scientific">Alligator mississippiensis</name>
    <name type="common">American alligator</name>
    <dbReference type="NCBI Taxonomy" id="8496"/>
    <lineage>
        <taxon>Eukaryota</taxon>
        <taxon>Metazoa</taxon>
        <taxon>Chordata</taxon>
        <taxon>Craniata</taxon>
        <taxon>Vertebrata</taxon>
        <taxon>Euteleostomi</taxon>
        <taxon>Archelosauria</taxon>
        <taxon>Archosauria</taxon>
        <taxon>Crocodylia</taxon>
        <taxon>Alligatoridae</taxon>
        <taxon>Alligatorinae</taxon>
        <taxon>Alligator</taxon>
    </lineage>
</organism>
<comment type="caution">
    <text evidence="1">The sequence shown here is derived from an EMBL/GenBank/DDBJ whole genome shotgun (WGS) entry which is preliminary data.</text>
</comment>
<reference evidence="1 2" key="1">
    <citation type="journal article" date="2012" name="Genome Biol.">
        <title>Sequencing three crocodilian genomes to illuminate the evolution of archosaurs and amniotes.</title>
        <authorList>
            <person name="St John J.A."/>
            <person name="Braun E.L."/>
            <person name="Isberg S.R."/>
            <person name="Miles L.G."/>
            <person name="Chong A.Y."/>
            <person name="Gongora J."/>
            <person name="Dalzell P."/>
            <person name="Moran C."/>
            <person name="Bed'hom B."/>
            <person name="Abzhanov A."/>
            <person name="Burgess S.C."/>
            <person name="Cooksey A.M."/>
            <person name="Castoe T.A."/>
            <person name="Crawford N.G."/>
            <person name="Densmore L.D."/>
            <person name="Drew J.C."/>
            <person name="Edwards S.V."/>
            <person name="Faircloth B.C."/>
            <person name="Fujita M.K."/>
            <person name="Greenwold M.J."/>
            <person name="Hoffmann F.G."/>
            <person name="Howard J.M."/>
            <person name="Iguchi T."/>
            <person name="Janes D.E."/>
            <person name="Khan S.Y."/>
            <person name="Kohno S."/>
            <person name="de Koning A.J."/>
            <person name="Lance S.L."/>
            <person name="McCarthy F.M."/>
            <person name="McCormack J.E."/>
            <person name="Merchant M.E."/>
            <person name="Peterson D.G."/>
            <person name="Pollock D.D."/>
            <person name="Pourmand N."/>
            <person name="Raney B.J."/>
            <person name="Roessler K.A."/>
            <person name="Sanford J.R."/>
            <person name="Sawyer R.H."/>
            <person name="Schmidt C.J."/>
            <person name="Triplett E.W."/>
            <person name="Tuberville T.D."/>
            <person name="Venegas-Anaya M."/>
            <person name="Howard J.T."/>
            <person name="Jarvis E.D."/>
            <person name="Guillette L.J.Jr."/>
            <person name="Glenn T.C."/>
            <person name="Green R.E."/>
            <person name="Ray D.A."/>
        </authorList>
    </citation>
    <scope>NUCLEOTIDE SEQUENCE [LARGE SCALE GENOMIC DNA]</scope>
    <source>
        <strain evidence="1">KSC_2009_1</strain>
    </source>
</reference>
<proteinExistence type="predicted"/>
<protein>
    <submittedName>
        <fullName evidence="1">Uncharacterized protein</fullName>
    </submittedName>
</protein>
<dbReference type="EMBL" id="AKHW03002440">
    <property type="protein sequence ID" value="KYO38714.1"/>
    <property type="molecule type" value="Genomic_DNA"/>
</dbReference>
<sequence length="107" mass="11821">MENLEDDGKARQSPQNNCALLVRGEMHLQNILWDQICALLRSSAILRLDNSSQSVDPSLKEKTCILGLEMLMMDNSWIGCEGGIEACTGQGIKQGAHEWSNLLCSED</sequence>
<dbReference type="AlphaFoldDB" id="A0A151NPL1"/>
<evidence type="ECO:0000313" key="1">
    <source>
        <dbReference type="EMBL" id="KYO38714.1"/>
    </source>
</evidence>
<accession>A0A151NPL1</accession>
<evidence type="ECO:0000313" key="2">
    <source>
        <dbReference type="Proteomes" id="UP000050525"/>
    </source>
</evidence>
<keyword evidence="2" id="KW-1185">Reference proteome</keyword>